<proteinExistence type="predicted"/>
<accession>A0AA36N8V9</accession>
<keyword evidence="4" id="KW-1185">Reference proteome</keyword>
<protein>
    <submittedName>
        <fullName evidence="3">Uncharacterized protein</fullName>
    </submittedName>
</protein>
<feature type="non-terminal residue" evidence="3">
    <location>
        <position position="336"/>
    </location>
</feature>
<dbReference type="Proteomes" id="UP001178507">
    <property type="component" value="Unassembled WGS sequence"/>
</dbReference>
<comment type="caution">
    <text evidence="3">The sequence shown here is derived from an EMBL/GenBank/DDBJ whole genome shotgun (WGS) entry which is preliminary data.</text>
</comment>
<evidence type="ECO:0000313" key="3">
    <source>
        <dbReference type="EMBL" id="CAJ1394671.1"/>
    </source>
</evidence>
<organism evidence="3 4">
    <name type="scientific">Effrenium voratum</name>
    <dbReference type="NCBI Taxonomy" id="2562239"/>
    <lineage>
        <taxon>Eukaryota</taxon>
        <taxon>Sar</taxon>
        <taxon>Alveolata</taxon>
        <taxon>Dinophyceae</taxon>
        <taxon>Suessiales</taxon>
        <taxon>Symbiodiniaceae</taxon>
        <taxon>Effrenium</taxon>
    </lineage>
</organism>
<evidence type="ECO:0000256" key="2">
    <source>
        <dbReference type="SAM" id="SignalP"/>
    </source>
</evidence>
<dbReference type="AlphaFoldDB" id="A0AA36N8V9"/>
<feature type="chain" id="PRO_5041338933" evidence="2">
    <location>
        <begin position="35"/>
        <end position="336"/>
    </location>
</feature>
<feature type="signal peptide" evidence="2">
    <location>
        <begin position="1"/>
        <end position="34"/>
    </location>
</feature>
<gene>
    <name evidence="3" type="ORF">EVOR1521_LOCUS19282</name>
</gene>
<evidence type="ECO:0000313" key="4">
    <source>
        <dbReference type="Proteomes" id="UP001178507"/>
    </source>
</evidence>
<reference evidence="3" key="1">
    <citation type="submission" date="2023-08" db="EMBL/GenBank/DDBJ databases">
        <authorList>
            <person name="Chen Y."/>
            <person name="Shah S."/>
            <person name="Dougan E. K."/>
            <person name="Thang M."/>
            <person name="Chan C."/>
        </authorList>
    </citation>
    <scope>NUCLEOTIDE SEQUENCE</scope>
</reference>
<evidence type="ECO:0000256" key="1">
    <source>
        <dbReference type="SAM" id="MobiDB-lite"/>
    </source>
</evidence>
<keyword evidence="2" id="KW-0732">Signal</keyword>
<name>A0AA36N8V9_9DINO</name>
<dbReference type="EMBL" id="CAUJNA010002904">
    <property type="protein sequence ID" value="CAJ1394671.1"/>
    <property type="molecule type" value="Genomic_DNA"/>
</dbReference>
<feature type="region of interest" description="Disordered" evidence="1">
    <location>
        <begin position="291"/>
        <end position="336"/>
    </location>
</feature>
<sequence length="336" mass="37206">MSKRQCGTRLPVSDASWTLLIFLLAVFISGGVQANQSKKPVVAEKHASELDLDCESYEDGVDWSEVRRQLNGFLKEPSAEHPSVSSLLALGRVQTDCYIGLCCLGYMALLFMSPEKRSAALVNTLFGSVPLWDQIPLSYWDTIHSRWPIFGLLEMLGLQVRKEPMASSHRHADGCCDRLDSDLDHVFRQILDNHLSTGASLPIATTTRYLAESSSRCSFGKASAYLALAERLLLADSSILTQAAKDFMAMGEAQLDRCAVGRNVTVFDQMTSEWPFWSILRRVEAEEHVQLPSEKLRTPPQYVSPVLEPPGHLAGRPTRGRWPQDVSGSRPSAAEG</sequence>